<keyword evidence="1" id="KW-0472">Membrane</keyword>
<protein>
    <submittedName>
        <fullName evidence="2">Uncharacterized protein</fullName>
    </submittedName>
</protein>
<dbReference type="EMBL" id="MKWS01000001">
    <property type="protein sequence ID" value="RVD79809.1"/>
    <property type="molecule type" value="Genomic_DNA"/>
</dbReference>
<organism evidence="2 3">
    <name type="scientific">Pseudomonas koreensis</name>
    <dbReference type="NCBI Taxonomy" id="198620"/>
    <lineage>
        <taxon>Bacteria</taxon>
        <taxon>Pseudomonadati</taxon>
        <taxon>Pseudomonadota</taxon>
        <taxon>Gammaproteobacteria</taxon>
        <taxon>Pseudomonadales</taxon>
        <taxon>Pseudomonadaceae</taxon>
        <taxon>Pseudomonas</taxon>
    </lineage>
</organism>
<evidence type="ECO:0000256" key="1">
    <source>
        <dbReference type="SAM" id="Phobius"/>
    </source>
</evidence>
<reference evidence="2 3" key="1">
    <citation type="submission" date="2016-10" db="EMBL/GenBank/DDBJ databases">
        <title>Search of new enzymes for the oxidation of sulfur compounds.</title>
        <authorList>
            <person name="Novo A."/>
            <person name="Moreira I.S."/>
            <person name="Castro P.M."/>
        </authorList>
    </citation>
    <scope>NUCLEOTIDE SEQUENCE [LARGE SCALE GENOMIC DNA]</scope>
    <source>
        <strain evidence="2 3">A9</strain>
    </source>
</reference>
<dbReference type="Proteomes" id="UP000288002">
    <property type="component" value="Unassembled WGS sequence"/>
</dbReference>
<sequence length="47" mass="5135">MEPAYITTQSAMKMLLHFANVIPLGPVLLILIKYGEMKAQSMSGVTP</sequence>
<dbReference type="AlphaFoldDB" id="A0AA94ETP3"/>
<proteinExistence type="predicted"/>
<gene>
    <name evidence="2" type="ORF">A9HBioS_0333</name>
</gene>
<name>A0AA94ETP3_9PSED</name>
<feature type="transmembrane region" description="Helical" evidence="1">
    <location>
        <begin position="14"/>
        <end position="32"/>
    </location>
</feature>
<accession>A0AA94ETP3</accession>
<keyword evidence="1" id="KW-1133">Transmembrane helix</keyword>
<keyword evidence="1" id="KW-0812">Transmembrane</keyword>
<comment type="caution">
    <text evidence="2">The sequence shown here is derived from an EMBL/GenBank/DDBJ whole genome shotgun (WGS) entry which is preliminary data.</text>
</comment>
<evidence type="ECO:0000313" key="2">
    <source>
        <dbReference type="EMBL" id="RVD79809.1"/>
    </source>
</evidence>
<evidence type="ECO:0000313" key="3">
    <source>
        <dbReference type="Proteomes" id="UP000288002"/>
    </source>
</evidence>
<dbReference type="RefSeq" id="WP_164747813.1">
    <property type="nucleotide sequence ID" value="NZ_MKWS01000001.1"/>
</dbReference>